<dbReference type="EMBL" id="CALNXK010000181">
    <property type="protein sequence ID" value="CAH3173458.1"/>
    <property type="molecule type" value="Genomic_DNA"/>
</dbReference>
<accession>A0ABN8R6M0</accession>
<evidence type="ECO:0000313" key="1">
    <source>
        <dbReference type="EMBL" id="CAH3173458.1"/>
    </source>
</evidence>
<keyword evidence="2" id="KW-1185">Reference proteome</keyword>
<reference evidence="1 2" key="1">
    <citation type="submission" date="2022-05" db="EMBL/GenBank/DDBJ databases">
        <authorList>
            <consortium name="Genoscope - CEA"/>
            <person name="William W."/>
        </authorList>
    </citation>
    <scope>NUCLEOTIDE SEQUENCE [LARGE SCALE GENOMIC DNA]</scope>
</reference>
<gene>
    <name evidence="1" type="ORF">PLOB_00014122</name>
</gene>
<evidence type="ECO:0000313" key="2">
    <source>
        <dbReference type="Proteomes" id="UP001159405"/>
    </source>
</evidence>
<dbReference type="Proteomes" id="UP001159405">
    <property type="component" value="Unassembled WGS sequence"/>
</dbReference>
<name>A0ABN8R6M0_9CNID</name>
<sequence length="230" mass="26121">MLLDLAISSSNLPDKISSLSDLPPSSAISRYLKALESDVKAGRLKKQPEKWILEDRSKDKDFSCRLTGKDSRLVRHGFMFLVDAIKGDSENPTLLMKLIYNVFIAIKLRDCASRFSMYHITPPAVKELQEISHDCFKAVELFSGKVSGTVWSIGHLAPVAALEIHTQWMFDKYGTGLGVNTMQGREAKHVQIASYAKNSLFKECWPQVFRHDYISKLWLPIHQPSLLTYY</sequence>
<protein>
    <submittedName>
        <fullName evidence="1">Uncharacterized protein</fullName>
    </submittedName>
</protein>
<proteinExistence type="predicted"/>
<organism evidence="1 2">
    <name type="scientific">Porites lobata</name>
    <dbReference type="NCBI Taxonomy" id="104759"/>
    <lineage>
        <taxon>Eukaryota</taxon>
        <taxon>Metazoa</taxon>
        <taxon>Cnidaria</taxon>
        <taxon>Anthozoa</taxon>
        <taxon>Hexacorallia</taxon>
        <taxon>Scleractinia</taxon>
        <taxon>Fungiina</taxon>
        <taxon>Poritidae</taxon>
        <taxon>Porites</taxon>
    </lineage>
</organism>
<comment type="caution">
    <text evidence="1">The sequence shown here is derived from an EMBL/GenBank/DDBJ whole genome shotgun (WGS) entry which is preliminary data.</text>
</comment>